<evidence type="ECO:0000313" key="8">
    <source>
        <dbReference type="EnsemblMetazoa" id="CapteP95564"/>
    </source>
</evidence>
<evidence type="ECO:0000313" key="7">
    <source>
        <dbReference type="EMBL" id="ELT89006.1"/>
    </source>
</evidence>
<comment type="similarity">
    <text evidence="2">Belongs to the nucleobase:cation symporter-2 (NCS2) (TC 2.A.40) family.</text>
</comment>
<dbReference type="InterPro" id="IPR006043">
    <property type="entry name" value="NCS2"/>
</dbReference>
<feature type="transmembrane region" description="Helical" evidence="6">
    <location>
        <begin position="453"/>
        <end position="476"/>
    </location>
</feature>
<accession>R7TD62</accession>
<dbReference type="EnsemblMetazoa" id="CapteT95564">
    <property type="protein sequence ID" value="CapteP95564"/>
    <property type="gene ID" value="CapteG95564"/>
</dbReference>
<evidence type="ECO:0000256" key="4">
    <source>
        <dbReference type="ARBA" id="ARBA00022989"/>
    </source>
</evidence>
<evidence type="ECO:0000256" key="5">
    <source>
        <dbReference type="ARBA" id="ARBA00023136"/>
    </source>
</evidence>
<comment type="subcellular location">
    <subcellularLocation>
        <location evidence="1">Membrane</location>
        <topology evidence="1">Multi-pass membrane protein</topology>
    </subcellularLocation>
</comment>
<dbReference type="OMA" id="GLGFDWN"/>
<evidence type="ECO:0000256" key="3">
    <source>
        <dbReference type="ARBA" id="ARBA00022692"/>
    </source>
</evidence>
<feature type="transmembrane region" description="Helical" evidence="6">
    <location>
        <begin position="7"/>
        <end position="26"/>
    </location>
</feature>
<dbReference type="Pfam" id="PF00860">
    <property type="entry name" value="Xan_ur_permease"/>
    <property type="match status" value="1"/>
</dbReference>
<feature type="transmembrane region" description="Helical" evidence="6">
    <location>
        <begin position="177"/>
        <end position="195"/>
    </location>
</feature>
<dbReference type="EMBL" id="KB311578">
    <property type="protein sequence ID" value="ELT89006.1"/>
    <property type="molecule type" value="Genomic_DNA"/>
</dbReference>
<reference evidence="7 9" key="2">
    <citation type="journal article" date="2013" name="Nature">
        <title>Insights into bilaterian evolution from three spiralian genomes.</title>
        <authorList>
            <person name="Simakov O."/>
            <person name="Marletaz F."/>
            <person name="Cho S.J."/>
            <person name="Edsinger-Gonzales E."/>
            <person name="Havlak P."/>
            <person name="Hellsten U."/>
            <person name="Kuo D.H."/>
            <person name="Larsson T."/>
            <person name="Lv J."/>
            <person name="Arendt D."/>
            <person name="Savage R."/>
            <person name="Osoegawa K."/>
            <person name="de Jong P."/>
            <person name="Grimwood J."/>
            <person name="Chapman J.A."/>
            <person name="Shapiro H."/>
            <person name="Aerts A."/>
            <person name="Otillar R.P."/>
            <person name="Terry A.Y."/>
            <person name="Boore J.L."/>
            <person name="Grigoriev I.V."/>
            <person name="Lindberg D.R."/>
            <person name="Seaver E.C."/>
            <person name="Weisblat D.A."/>
            <person name="Putnam N.H."/>
            <person name="Rokhsar D.S."/>
        </authorList>
    </citation>
    <scope>NUCLEOTIDE SEQUENCE</scope>
    <source>
        <strain evidence="7 9">I ESC-2004</strain>
    </source>
</reference>
<keyword evidence="5 6" id="KW-0472">Membrane</keyword>
<dbReference type="AlphaFoldDB" id="R7TD62"/>
<sequence>STIAFQHFLTMFGSTLIIPLLVAPAMCVSDDIIVTSEILGTSLFISGLITLIQSSLGFTRCYFRLPIIQGGSFAFLAPTFAILNLDKFQCPGYFYFSNKIHAYMYVGSAEHTEVWQVRMREIQGAIIVSSMFQVLIGFSGMIGVLLRYIGPLSIAPTISLIGLSLFKEAANNASENWWISLMTVALIVLFSQYLRNTNIPCCSVQGKRCGCTSYPLFQMFPVILAILIAWGVCAILTVTNALPDDDQHWAYAARTDTKLNALSKAAWFRFPYPGQWGTPTFSVASVFGMLAGVLAGMIESIGDYYAAARMSGAPIPPFHAINRGVFVEGIGCILAGVWGTGSGTTSYSENIGVIGITKVGSRRVIQVAAIVIMIFGLIGKLGALFVSIPGPIVGGIFMVMFGMITAVGISNLQFVDMNSSRNLFIFGFSLFFGLCLPQWVKTKGNFIHSGSDILDQILVVLLTTGMLVGGLTGFVLDNTIPGKRKLIQPY</sequence>
<evidence type="ECO:0000256" key="1">
    <source>
        <dbReference type="ARBA" id="ARBA00004141"/>
    </source>
</evidence>
<organism evidence="7">
    <name type="scientific">Capitella teleta</name>
    <name type="common">Polychaete worm</name>
    <dbReference type="NCBI Taxonomy" id="283909"/>
    <lineage>
        <taxon>Eukaryota</taxon>
        <taxon>Metazoa</taxon>
        <taxon>Spiralia</taxon>
        <taxon>Lophotrochozoa</taxon>
        <taxon>Annelida</taxon>
        <taxon>Polychaeta</taxon>
        <taxon>Sedentaria</taxon>
        <taxon>Scolecida</taxon>
        <taxon>Capitellidae</taxon>
        <taxon>Capitella</taxon>
    </lineage>
</organism>
<name>R7TD62_CAPTE</name>
<dbReference type="FunCoup" id="R7TD62">
    <property type="interactions" value="114"/>
</dbReference>
<feature type="transmembrane region" description="Helical" evidence="6">
    <location>
        <begin position="216"/>
        <end position="238"/>
    </location>
</feature>
<dbReference type="STRING" id="283909.R7TD62"/>
<keyword evidence="4 6" id="KW-1133">Transmembrane helix</keyword>
<keyword evidence="3 6" id="KW-0812">Transmembrane</keyword>
<evidence type="ECO:0000256" key="2">
    <source>
        <dbReference type="ARBA" id="ARBA00008821"/>
    </source>
</evidence>
<proteinExistence type="inferred from homology"/>
<dbReference type="EMBL" id="AMQN01003338">
    <property type="status" value="NOT_ANNOTATED_CDS"/>
    <property type="molecule type" value="Genomic_DNA"/>
</dbReference>
<dbReference type="GO" id="GO:0022857">
    <property type="term" value="F:transmembrane transporter activity"/>
    <property type="evidence" value="ECO:0007669"/>
    <property type="project" value="InterPro"/>
</dbReference>
<feature type="transmembrane region" description="Helical" evidence="6">
    <location>
        <begin position="364"/>
        <end position="386"/>
    </location>
</feature>
<feature type="transmembrane region" description="Helical" evidence="6">
    <location>
        <begin position="423"/>
        <end position="441"/>
    </location>
</feature>
<feature type="transmembrane region" description="Helical" evidence="6">
    <location>
        <begin position="122"/>
        <end position="138"/>
    </location>
</feature>
<feature type="non-terminal residue" evidence="7">
    <location>
        <position position="1"/>
    </location>
</feature>
<evidence type="ECO:0000313" key="9">
    <source>
        <dbReference type="Proteomes" id="UP000014760"/>
    </source>
</evidence>
<dbReference type="OrthoDB" id="1641903at2759"/>
<feature type="transmembrane region" description="Helical" evidence="6">
    <location>
        <begin position="281"/>
        <end position="301"/>
    </location>
</feature>
<feature type="transmembrane region" description="Helical" evidence="6">
    <location>
        <begin position="392"/>
        <end position="411"/>
    </location>
</feature>
<feature type="transmembrane region" description="Helical" evidence="6">
    <location>
        <begin position="63"/>
        <end position="83"/>
    </location>
</feature>
<dbReference type="HOGENOM" id="CLU_017959_5_4_1"/>
<feature type="transmembrane region" description="Helical" evidence="6">
    <location>
        <begin position="32"/>
        <end position="51"/>
    </location>
</feature>
<protein>
    <recommendedName>
        <fullName evidence="10">Solute carrier family 23 member 2</fullName>
    </recommendedName>
</protein>
<dbReference type="Proteomes" id="UP000014760">
    <property type="component" value="Unassembled WGS sequence"/>
</dbReference>
<reference evidence="8" key="3">
    <citation type="submission" date="2015-06" db="UniProtKB">
        <authorList>
            <consortium name="EnsemblMetazoa"/>
        </authorList>
    </citation>
    <scope>IDENTIFICATION</scope>
</reference>
<evidence type="ECO:0000256" key="6">
    <source>
        <dbReference type="SAM" id="Phobius"/>
    </source>
</evidence>
<dbReference type="GO" id="GO:0016020">
    <property type="term" value="C:membrane"/>
    <property type="evidence" value="ECO:0007669"/>
    <property type="project" value="UniProtKB-SubCell"/>
</dbReference>
<reference evidence="9" key="1">
    <citation type="submission" date="2012-12" db="EMBL/GenBank/DDBJ databases">
        <authorList>
            <person name="Hellsten U."/>
            <person name="Grimwood J."/>
            <person name="Chapman J.A."/>
            <person name="Shapiro H."/>
            <person name="Aerts A."/>
            <person name="Otillar R.P."/>
            <person name="Terry A.Y."/>
            <person name="Boore J.L."/>
            <person name="Simakov O."/>
            <person name="Marletaz F."/>
            <person name="Cho S.-J."/>
            <person name="Edsinger-Gonzales E."/>
            <person name="Havlak P."/>
            <person name="Kuo D.-H."/>
            <person name="Larsson T."/>
            <person name="Lv J."/>
            <person name="Arendt D."/>
            <person name="Savage R."/>
            <person name="Osoegawa K."/>
            <person name="de Jong P."/>
            <person name="Lindberg D.R."/>
            <person name="Seaver E.C."/>
            <person name="Weisblat D.A."/>
            <person name="Putnam N.H."/>
            <person name="Grigoriev I.V."/>
            <person name="Rokhsar D.S."/>
        </authorList>
    </citation>
    <scope>NUCLEOTIDE SEQUENCE</scope>
    <source>
        <strain evidence="9">I ESC-2004</strain>
    </source>
</reference>
<dbReference type="PANTHER" id="PTHR11119">
    <property type="entry name" value="XANTHINE-URACIL / VITAMIN C PERMEASE FAMILY MEMBER"/>
    <property type="match status" value="1"/>
</dbReference>
<keyword evidence="9" id="KW-1185">Reference proteome</keyword>
<evidence type="ECO:0008006" key="10">
    <source>
        <dbReference type="Google" id="ProtNLM"/>
    </source>
</evidence>
<gene>
    <name evidence="7" type="ORF">CAPTEDRAFT_95564</name>
</gene>